<feature type="region of interest" description="Disordered" evidence="2">
    <location>
        <begin position="284"/>
        <end position="309"/>
    </location>
</feature>
<name>A0A6H1ZN16_9ZZZZ</name>
<protein>
    <submittedName>
        <fullName evidence="3">Uncharacterized protein</fullName>
    </submittedName>
</protein>
<feature type="region of interest" description="Disordered" evidence="2">
    <location>
        <begin position="1"/>
        <end position="32"/>
    </location>
</feature>
<organism evidence="3">
    <name type="scientific">viral metagenome</name>
    <dbReference type="NCBI Taxonomy" id="1070528"/>
    <lineage>
        <taxon>unclassified sequences</taxon>
        <taxon>metagenomes</taxon>
        <taxon>organismal metagenomes</taxon>
    </lineage>
</organism>
<keyword evidence="1" id="KW-0175">Coiled coil</keyword>
<proteinExistence type="predicted"/>
<gene>
    <name evidence="3" type="ORF">TM448A01175_0024</name>
</gene>
<evidence type="ECO:0000313" key="3">
    <source>
        <dbReference type="EMBL" id="QJA48869.1"/>
    </source>
</evidence>
<accession>A0A6H1ZN16</accession>
<feature type="coiled-coil region" evidence="1">
    <location>
        <begin position="123"/>
        <end position="160"/>
    </location>
</feature>
<sequence>MEKENDNNPKTAPEGQADNKTIVTEPVDRNAPMTLEEAQATLEAEEGEIEANIEKHKTTIDRSEIAPDLKELKKQQVKAKQEIKQTKEEIVEGEEPTETIPDKFKNKTTEEVIRLSRETEAYSTKLSQKNKELEKQIKELETVNAKIEEYERSAVVKEQQAIKSNLPAYPPDDLYYDDPIKYNKQVKAYNDAVLKAALDPLYGQNYGYEKAKVITALKEKTKDRVIPYSEIEAEVEAHLKNNPGLFDIHKLKAREVVYSEIVAERLPEKESEFKKKTIEETKKELQEEGEDLSQAQVMSSDITTQKRVSKPVNFEEQLAAGEDPDKVIQGLKKKYGIQNEL</sequence>
<evidence type="ECO:0000256" key="2">
    <source>
        <dbReference type="SAM" id="MobiDB-lite"/>
    </source>
</evidence>
<dbReference type="AlphaFoldDB" id="A0A6H1ZN16"/>
<dbReference type="EMBL" id="MT144106">
    <property type="protein sequence ID" value="QJA48869.1"/>
    <property type="molecule type" value="Genomic_DNA"/>
</dbReference>
<reference evidence="3" key="1">
    <citation type="submission" date="2020-03" db="EMBL/GenBank/DDBJ databases">
        <title>The deep terrestrial virosphere.</title>
        <authorList>
            <person name="Holmfeldt K."/>
            <person name="Nilsson E."/>
            <person name="Simone D."/>
            <person name="Lopez-Fernandez M."/>
            <person name="Wu X."/>
            <person name="de Brujin I."/>
            <person name="Lundin D."/>
            <person name="Andersson A."/>
            <person name="Bertilsson S."/>
            <person name="Dopson M."/>
        </authorList>
    </citation>
    <scope>NUCLEOTIDE SEQUENCE</scope>
    <source>
        <strain evidence="3">TM448A01175</strain>
    </source>
</reference>
<feature type="coiled-coil region" evidence="1">
    <location>
        <begin position="35"/>
        <end position="89"/>
    </location>
</feature>
<evidence type="ECO:0000256" key="1">
    <source>
        <dbReference type="SAM" id="Coils"/>
    </source>
</evidence>
<feature type="compositionally biased region" description="Polar residues" evidence="2">
    <location>
        <begin position="293"/>
        <end position="306"/>
    </location>
</feature>